<keyword evidence="2" id="KW-1185">Reference proteome</keyword>
<dbReference type="Proteomes" id="UP000504636">
    <property type="component" value="Unplaced"/>
</dbReference>
<evidence type="ECO:0000313" key="2">
    <source>
        <dbReference type="Proteomes" id="UP000504636"/>
    </source>
</evidence>
<dbReference type="AlphaFoldDB" id="A0A6A6YEN1"/>
<dbReference type="RefSeq" id="XP_033574250.1">
    <property type="nucleotide sequence ID" value="XM_033725744.1"/>
</dbReference>
<organism evidence="1">
    <name type="scientific">Mytilinidion resinicola</name>
    <dbReference type="NCBI Taxonomy" id="574789"/>
    <lineage>
        <taxon>Eukaryota</taxon>
        <taxon>Fungi</taxon>
        <taxon>Dikarya</taxon>
        <taxon>Ascomycota</taxon>
        <taxon>Pezizomycotina</taxon>
        <taxon>Dothideomycetes</taxon>
        <taxon>Pleosporomycetidae</taxon>
        <taxon>Mytilinidiales</taxon>
        <taxon>Mytilinidiaceae</taxon>
        <taxon>Mytilinidion</taxon>
    </lineage>
</organism>
<reference evidence="3" key="3">
    <citation type="submission" date="2025-04" db="UniProtKB">
        <authorList>
            <consortium name="RefSeq"/>
        </authorList>
    </citation>
    <scope>IDENTIFICATION</scope>
    <source>
        <strain evidence="3">CBS 304.34</strain>
    </source>
</reference>
<reference evidence="1 3" key="1">
    <citation type="journal article" date="2020" name="Stud. Mycol.">
        <title>101 Dothideomycetes genomes: a test case for predicting lifestyles and emergence of pathogens.</title>
        <authorList>
            <person name="Haridas S."/>
            <person name="Albert R."/>
            <person name="Binder M."/>
            <person name="Bloem J."/>
            <person name="Labutti K."/>
            <person name="Salamov A."/>
            <person name="Andreopoulos B."/>
            <person name="Baker S."/>
            <person name="Barry K."/>
            <person name="Bills G."/>
            <person name="Bluhm B."/>
            <person name="Cannon C."/>
            <person name="Castanera R."/>
            <person name="Culley D."/>
            <person name="Daum C."/>
            <person name="Ezra D."/>
            <person name="Gonzalez J."/>
            <person name="Henrissat B."/>
            <person name="Kuo A."/>
            <person name="Liang C."/>
            <person name="Lipzen A."/>
            <person name="Lutzoni F."/>
            <person name="Magnuson J."/>
            <person name="Mondo S."/>
            <person name="Nolan M."/>
            <person name="Ohm R."/>
            <person name="Pangilinan J."/>
            <person name="Park H.-J."/>
            <person name="Ramirez L."/>
            <person name="Alfaro M."/>
            <person name="Sun H."/>
            <person name="Tritt A."/>
            <person name="Yoshinaga Y."/>
            <person name="Zwiers L.-H."/>
            <person name="Turgeon B."/>
            <person name="Goodwin S."/>
            <person name="Spatafora J."/>
            <person name="Crous P."/>
            <person name="Grigoriev I."/>
        </authorList>
    </citation>
    <scope>NUCLEOTIDE SEQUENCE</scope>
    <source>
        <strain evidence="1 3">CBS 304.34</strain>
    </source>
</reference>
<sequence length="165" mass="18566">MLVLNSGAAIAALTAYRDSVPNNAAFAAIHDIHFGGHDILYRWLDQGSAWGPGPRNPDFALLARCPQLASVTFDISTCIYQHLVEMFVDEWFIVRGHIEMIEKLDLGWLGVPYFMWDVLAHGRPYAQRIDSDEHVPKDLMTWIQGKFAEPGLRVTVVAEAKQDDD</sequence>
<evidence type="ECO:0000313" key="1">
    <source>
        <dbReference type="EMBL" id="KAF2807286.1"/>
    </source>
</evidence>
<evidence type="ECO:0000313" key="3">
    <source>
        <dbReference type="RefSeq" id="XP_033574250.1"/>
    </source>
</evidence>
<dbReference type="GeneID" id="54466637"/>
<dbReference type="EMBL" id="MU003705">
    <property type="protein sequence ID" value="KAF2807286.1"/>
    <property type="molecule type" value="Genomic_DNA"/>
</dbReference>
<proteinExistence type="predicted"/>
<reference evidence="3" key="2">
    <citation type="submission" date="2020-04" db="EMBL/GenBank/DDBJ databases">
        <authorList>
            <consortium name="NCBI Genome Project"/>
        </authorList>
    </citation>
    <scope>NUCLEOTIDE SEQUENCE</scope>
    <source>
        <strain evidence="3">CBS 304.34</strain>
    </source>
</reference>
<name>A0A6A6YEN1_9PEZI</name>
<accession>A0A6A6YEN1</accession>
<protein>
    <submittedName>
        <fullName evidence="1 3">Uncharacterized protein</fullName>
    </submittedName>
</protein>
<gene>
    <name evidence="1 3" type="ORF">BDZ99DRAFT_522901</name>
</gene>